<dbReference type="InterPro" id="IPR002885">
    <property type="entry name" value="PPR_rpt"/>
</dbReference>
<keyword evidence="1" id="KW-0677">Repeat</keyword>
<dbReference type="AlphaFoldDB" id="A0A7J7KV58"/>
<accession>A0A7J7KV58</accession>
<reference evidence="3 4" key="1">
    <citation type="journal article" date="2020" name="IScience">
        <title>Genome Sequencing of the Endangered Kingdonia uniflora (Circaeasteraceae, Ranunculales) Reveals Potential Mechanisms of Evolutionary Specialization.</title>
        <authorList>
            <person name="Sun Y."/>
            <person name="Deng T."/>
            <person name="Zhang A."/>
            <person name="Moore M.J."/>
            <person name="Landis J.B."/>
            <person name="Lin N."/>
            <person name="Zhang H."/>
            <person name="Zhang X."/>
            <person name="Huang J."/>
            <person name="Zhang X."/>
            <person name="Sun H."/>
            <person name="Wang H."/>
        </authorList>
    </citation>
    <scope>NUCLEOTIDE SEQUENCE [LARGE SCALE GENOMIC DNA]</scope>
    <source>
        <strain evidence="3">TB1705</strain>
        <tissue evidence="3">Leaf</tissue>
    </source>
</reference>
<keyword evidence="4" id="KW-1185">Reference proteome</keyword>
<proteinExistence type="predicted"/>
<evidence type="ECO:0000256" key="2">
    <source>
        <dbReference type="SAM" id="Phobius"/>
    </source>
</evidence>
<name>A0A7J7KV58_9MAGN</name>
<keyword evidence="2" id="KW-0472">Membrane</keyword>
<dbReference type="InterPro" id="IPR011990">
    <property type="entry name" value="TPR-like_helical_dom_sf"/>
</dbReference>
<evidence type="ECO:0000313" key="4">
    <source>
        <dbReference type="Proteomes" id="UP000541444"/>
    </source>
</evidence>
<evidence type="ECO:0000256" key="1">
    <source>
        <dbReference type="ARBA" id="ARBA00022737"/>
    </source>
</evidence>
<keyword evidence="2" id="KW-1133">Transmembrane helix</keyword>
<keyword evidence="2" id="KW-0812">Transmembrane</keyword>
<dbReference type="NCBIfam" id="TIGR00756">
    <property type="entry name" value="PPR"/>
    <property type="match status" value="1"/>
</dbReference>
<dbReference type="EMBL" id="JACGCM010002888">
    <property type="protein sequence ID" value="KAF6134202.1"/>
    <property type="molecule type" value="Genomic_DNA"/>
</dbReference>
<organism evidence="3 4">
    <name type="scientific">Kingdonia uniflora</name>
    <dbReference type="NCBI Taxonomy" id="39325"/>
    <lineage>
        <taxon>Eukaryota</taxon>
        <taxon>Viridiplantae</taxon>
        <taxon>Streptophyta</taxon>
        <taxon>Embryophyta</taxon>
        <taxon>Tracheophyta</taxon>
        <taxon>Spermatophyta</taxon>
        <taxon>Magnoliopsida</taxon>
        <taxon>Ranunculales</taxon>
        <taxon>Circaeasteraceae</taxon>
        <taxon>Kingdonia</taxon>
    </lineage>
</organism>
<dbReference type="Gene3D" id="1.25.40.10">
    <property type="entry name" value="Tetratricopeptide repeat domain"/>
    <property type="match status" value="1"/>
</dbReference>
<dbReference type="Pfam" id="PF13041">
    <property type="entry name" value="PPR_2"/>
    <property type="match status" value="1"/>
</dbReference>
<evidence type="ECO:0008006" key="5">
    <source>
        <dbReference type="Google" id="ProtNLM"/>
    </source>
</evidence>
<dbReference type="PANTHER" id="PTHR36394">
    <property type="entry name" value="OS01G0277700 PROTEIN"/>
    <property type="match status" value="1"/>
</dbReference>
<protein>
    <recommendedName>
        <fullName evidence="5">Pentatricopeptide repeat-containing protein</fullName>
    </recommendedName>
</protein>
<feature type="transmembrane region" description="Helical" evidence="2">
    <location>
        <begin position="131"/>
        <end position="149"/>
    </location>
</feature>
<dbReference type="PANTHER" id="PTHR36394:SF1">
    <property type="entry name" value="OS01G0277700 PROTEIN"/>
    <property type="match status" value="1"/>
</dbReference>
<comment type="caution">
    <text evidence="3">The sequence shown here is derived from an EMBL/GenBank/DDBJ whole genome shotgun (WGS) entry which is preliminary data.</text>
</comment>
<evidence type="ECO:0000313" key="3">
    <source>
        <dbReference type="EMBL" id="KAF6134202.1"/>
    </source>
</evidence>
<dbReference type="Proteomes" id="UP000541444">
    <property type="component" value="Unassembled WGS sequence"/>
</dbReference>
<dbReference type="OrthoDB" id="1902618at2759"/>
<sequence>MIACYSQNKLFKEAIGVFKEMIETPGVSPDEVTMSSILSACAHLEVNCCSEVRKARSAMKGKGVQKKCAGSSWIEMDGNDHDFVASDESYPLYSEIYTLLSYTITVMTSLVALSFYGASQLKFHWVERNDKLLVGSVLCLVGVLTFMFHDHEHDIDGISGGQHLHHRKLVL</sequence>
<gene>
    <name evidence="3" type="ORF">GIB67_032892</name>
</gene>
<feature type="transmembrane region" description="Helical" evidence="2">
    <location>
        <begin position="96"/>
        <end position="119"/>
    </location>
</feature>